<gene>
    <name evidence="3" type="ORF">AKJ09_11364</name>
</gene>
<accession>A0A0K1QG01</accession>
<protein>
    <recommendedName>
        <fullName evidence="2">DUF4398 domain-containing protein</fullName>
    </recommendedName>
</protein>
<evidence type="ECO:0000256" key="1">
    <source>
        <dbReference type="SAM" id="MobiDB-lite"/>
    </source>
</evidence>
<evidence type="ECO:0000259" key="2">
    <source>
        <dbReference type="Pfam" id="PF14346"/>
    </source>
</evidence>
<evidence type="ECO:0000313" key="4">
    <source>
        <dbReference type="Proteomes" id="UP000064967"/>
    </source>
</evidence>
<dbReference type="AlphaFoldDB" id="A0A0K1QG01"/>
<name>A0A0K1QG01_9BACT</name>
<keyword evidence="4" id="KW-1185">Reference proteome</keyword>
<dbReference type="KEGG" id="llu:AKJ09_11364"/>
<organism evidence="3 4">
    <name type="scientific">Labilithrix luteola</name>
    <dbReference type="NCBI Taxonomy" id="1391654"/>
    <lineage>
        <taxon>Bacteria</taxon>
        <taxon>Pseudomonadati</taxon>
        <taxon>Myxococcota</taxon>
        <taxon>Polyangia</taxon>
        <taxon>Polyangiales</taxon>
        <taxon>Labilitrichaceae</taxon>
        <taxon>Labilithrix</taxon>
    </lineage>
</organism>
<dbReference type="EMBL" id="CP012333">
    <property type="protein sequence ID" value="AKV04701.1"/>
    <property type="molecule type" value="Genomic_DNA"/>
</dbReference>
<dbReference type="STRING" id="1391654.AKJ09_11364"/>
<dbReference type="PROSITE" id="PS51257">
    <property type="entry name" value="PROKAR_LIPOPROTEIN"/>
    <property type="match status" value="1"/>
</dbReference>
<sequence length="132" mass="14006">MRSMISLLIAVAAVATGCATGGPVPANTLANTRAAVRSAEEMGAVKDPTAALHLRLAHEELDSGKKLIMEGDQDRARYVLMRSEADANVALNRSREAQAKMEAQKSLDDLRTIRSSMPSGSMPSVPSPKEGM</sequence>
<feature type="region of interest" description="Disordered" evidence="1">
    <location>
        <begin position="95"/>
        <end position="132"/>
    </location>
</feature>
<proteinExistence type="predicted"/>
<dbReference type="Proteomes" id="UP000064967">
    <property type="component" value="Chromosome"/>
</dbReference>
<feature type="domain" description="DUF4398" evidence="2">
    <location>
        <begin position="28"/>
        <end position="105"/>
    </location>
</feature>
<dbReference type="RefSeq" id="WP_146655276.1">
    <property type="nucleotide sequence ID" value="NZ_CP012333.1"/>
</dbReference>
<feature type="compositionally biased region" description="Low complexity" evidence="1">
    <location>
        <begin position="115"/>
        <end position="132"/>
    </location>
</feature>
<reference evidence="3 4" key="1">
    <citation type="submission" date="2015-08" db="EMBL/GenBank/DDBJ databases">
        <authorList>
            <person name="Babu N.S."/>
            <person name="Beckwith C.J."/>
            <person name="Beseler K.G."/>
            <person name="Brison A."/>
            <person name="Carone J.V."/>
            <person name="Caskin T.P."/>
            <person name="Diamond M."/>
            <person name="Durham M.E."/>
            <person name="Foxe J.M."/>
            <person name="Go M."/>
            <person name="Henderson B.A."/>
            <person name="Jones I.B."/>
            <person name="McGettigan J.A."/>
            <person name="Micheletti S.J."/>
            <person name="Nasrallah M.E."/>
            <person name="Ortiz D."/>
            <person name="Piller C.R."/>
            <person name="Privatt S.R."/>
            <person name="Schneider S.L."/>
            <person name="Sharp S."/>
            <person name="Smith T.C."/>
            <person name="Stanton J.D."/>
            <person name="Ullery H.E."/>
            <person name="Wilson R.J."/>
            <person name="Serrano M.G."/>
            <person name="Buck G."/>
            <person name="Lee V."/>
            <person name="Wang Y."/>
            <person name="Carvalho R."/>
            <person name="Voegtly L."/>
            <person name="Shi R."/>
            <person name="Duckworth R."/>
            <person name="Johnson A."/>
            <person name="Loviza R."/>
            <person name="Walstead R."/>
            <person name="Shah Z."/>
            <person name="Kiflezghi M."/>
            <person name="Wade K."/>
            <person name="Ball S.L."/>
            <person name="Bradley K.W."/>
            <person name="Asai D.J."/>
            <person name="Bowman C.A."/>
            <person name="Russell D.A."/>
            <person name="Pope W.H."/>
            <person name="Jacobs-Sera D."/>
            <person name="Hendrix R.W."/>
            <person name="Hatfull G.F."/>
        </authorList>
    </citation>
    <scope>NUCLEOTIDE SEQUENCE [LARGE SCALE GENOMIC DNA]</scope>
    <source>
        <strain evidence="3 4">DSM 27648</strain>
    </source>
</reference>
<evidence type="ECO:0000313" key="3">
    <source>
        <dbReference type="EMBL" id="AKV04701.1"/>
    </source>
</evidence>
<feature type="compositionally biased region" description="Basic and acidic residues" evidence="1">
    <location>
        <begin position="95"/>
        <end position="112"/>
    </location>
</feature>
<dbReference type="Gene3D" id="1.20.1270.390">
    <property type="match status" value="1"/>
</dbReference>
<dbReference type="InterPro" id="IPR025511">
    <property type="entry name" value="DUF4398"/>
</dbReference>
<dbReference type="Pfam" id="PF14346">
    <property type="entry name" value="DUF4398"/>
    <property type="match status" value="1"/>
</dbReference>